<keyword evidence="1" id="KW-0812">Transmembrane</keyword>
<gene>
    <name evidence="2" type="ORF">HG535_0F06160</name>
</gene>
<evidence type="ECO:0008006" key="4">
    <source>
        <dbReference type="Google" id="ProtNLM"/>
    </source>
</evidence>
<protein>
    <recommendedName>
        <fullName evidence="4">Cytochrome c oxidase assembly factor 1</fullName>
    </recommendedName>
</protein>
<accession>A0A7H9B706</accession>
<dbReference type="RefSeq" id="XP_037145829.1">
    <property type="nucleotide sequence ID" value="XM_037289934.1"/>
</dbReference>
<dbReference type="InterPro" id="IPR042432">
    <property type="entry name" value="Coa1_fungi"/>
</dbReference>
<keyword evidence="1" id="KW-0472">Membrane</keyword>
<dbReference type="InterPro" id="IPR014807">
    <property type="entry name" value="Coa1"/>
</dbReference>
<proteinExistence type="predicted"/>
<dbReference type="PANTHER" id="PTHR28523:SF1">
    <property type="entry name" value="CYTOCHROME C OXIDASE ASSEMBLY FACTOR 1"/>
    <property type="match status" value="1"/>
</dbReference>
<dbReference type="EMBL" id="CP058609">
    <property type="protein sequence ID" value="QLG74104.1"/>
    <property type="molecule type" value="Genomic_DNA"/>
</dbReference>
<dbReference type="Proteomes" id="UP000509704">
    <property type="component" value="Chromosome 6"/>
</dbReference>
<keyword evidence="3" id="KW-1185">Reference proteome</keyword>
<dbReference type="GeneID" id="59237862"/>
<dbReference type="OrthoDB" id="2100652at2759"/>
<dbReference type="Pfam" id="PF08695">
    <property type="entry name" value="Coa1"/>
    <property type="match status" value="1"/>
</dbReference>
<dbReference type="AlphaFoldDB" id="A0A7H9B706"/>
<reference evidence="2 3" key="1">
    <citation type="submission" date="2020-07" db="EMBL/GenBank/DDBJ databases">
        <title>The yeast mating-type switching endonuclease HO is a domesticated member of an unorthodox homing genetic element family.</title>
        <authorList>
            <person name="Coughlan A.Y."/>
            <person name="Lombardi L."/>
            <person name="Braun-Galleani S."/>
            <person name="Martos A.R."/>
            <person name="Galeote V."/>
            <person name="Bigey F."/>
            <person name="Dequin S."/>
            <person name="Byrne K.P."/>
            <person name="Wolfe K.H."/>
        </authorList>
    </citation>
    <scope>NUCLEOTIDE SEQUENCE [LARGE SCALE GENOMIC DNA]</scope>
    <source>
        <strain evidence="2 3">NRRL Y-6702</strain>
    </source>
</reference>
<organism evidence="2 3">
    <name type="scientific">Zygotorulaspora mrakii</name>
    <name type="common">Zygosaccharomyces mrakii</name>
    <dbReference type="NCBI Taxonomy" id="42260"/>
    <lineage>
        <taxon>Eukaryota</taxon>
        <taxon>Fungi</taxon>
        <taxon>Dikarya</taxon>
        <taxon>Ascomycota</taxon>
        <taxon>Saccharomycotina</taxon>
        <taxon>Saccharomycetes</taxon>
        <taxon>Saccharomycetales</taxon>
        <taxon>Saccharomycetaceae</taxon>
        <taxon>Zygotorulaspora</taxon>
    </lineage>
</organism>
<keyword evidence="1" id="KW-1133">Transmembrane helix</keyword>
<evidence type="ECO:0000313" key="2">
    <source>
        <dbReference type="EMBL" id="QLG74104.1"/>
    </source>
</evidence>
<evidence type="ECO:0000313" key="3">
    <source>
        <dbReference type="Proteomes" id="UP000509704"/>
    </source>
</evidence>
<feature type="transmembrane region" description="Helical" evidence="1">
    <location>
        <begin position="59"/>
        <end position="76"/>
    </location>
</feature>
<evidence type="ECO:0000256" key="1">
    <source>
        <dbReference type="SAM" id="Phobius"/>
    </source>
</evidence>
<sequence length="179" mass="20483">MMLSRVVRIVSRRAFRSNIPLLMATAPPKLVLKDKDRPLRVERDLPNPYKDRNRRRVEFLGFSVAIIAALALIFNYEKTESPIVSNTLYHLRRSPAITDLLGENIEFDGIMPWVFGELNQVAGKVNIKFYIKGSKGVSGVVKLVAGREARQDEFLIQEWSLTTKDKKIDLLSENEIRTL</sequence>
<dbReference type="GO" id="GO:0033617">
    <property type="term" value="P:mitochondrial respiratory chain complex IV assembly"/>
    <property type="evidence" value="ECO:0007669"/>
    <property type="project" value="InterPro"/>
</dbReference>
<dbReference type="PANTHER" id="PTHR28523">
    <property type="entry name" value="CYTOCHROME C OXIDASE ASSEMBLY FACTOR 1"/>
    <property type="match status" value="1"/>
</dbReference>
<dbReference type="GO" id="GO:0005743">
    <property type="term" value="C:mitochondrial inner membrane"/>
    <property type="evidence" value="ECO:0007669"/>
    <property type="project" value="TreeGrafter"/>
</dbReference>
<dbReference type="KEGG" id="zmk:HG535_0F06160"/>
<name>A0A7H9B706_ZYGMR</name>